<dbReference type="PATRIC" id="fig|1008153.3.peg.4382"/>
<sequence>MAVANLRRADTAGPTWEGLLPETSTENLSIEFVESEPAEPLCENYPFDQQIHKGTAIYKEPSQYTSGRNISLDFEFRDGSNLLIIELKTDVTSIDSIYSSLADIVPTEITIYRNLHAAEDSLWDFFSQADRILKIHVLDNGFEVPYQEIEGVDKEDVIGNYAIETATVGFQYQDESILVKYDQGKLQIEASSEEGREYIIQVFEREVLADS</sequence>
<organism evidence="1 2">
    <name type="scientific">Halalkalicoccus paucihalophilus</name>
    <dbReference type="NCBI Taxonomy" id="1008153"/>
    <lineage>
        <taxon>Archaea</taxon>
        <taxon>Methanobacteriati</taxon>
        <taxon>Methanobacteriota</taxon>
        <taxon>Stenosarchaea group</taxon>
        <taxon>Halobacteria</taxon>
        <taxon>Halobacteriales</taxon>
        <taxon>Halococcaceae</taxon>
        <taxon>Halalkalicoccus</taxon>
    </lineage>
</organism>
<comment type="caution">
    <text evidence="1">The sequence shown here is derived from an EMBL/GenBank/DDBJ whole genome shotgun (WGS) entry which is preliminary data.</text>
</comment>
<reference evidence="1 2" key="1">
    <citation type="submission" date="2016-02" db="EMBL/GenBank/DDBJ databases">
        <title>Genome sequence of Halalkalicoccus paucihalophilus DSM 24557.</title>
        <authorList>
            <person name="Poehlein A."/>
            <person name="Daniel R."/>
        </authorList>
    </citation>
    <scope>NUCLEOTIDE SEQUENCE [LARGE SCALE GENOMIC DNA]</scope>
    <source>
        <strain evidence="1 2">DSM 24557</strain>
    </source>
</reference>
<proteinExistence type="predicted"/>
<accession>A0A151A8X1</accession>
<dbReference type="OrthoDB" id="342613at2157"/>
<dbReference type="Proteomes" id="UP000075321">
    <property type="component" value="Unassembled WGS sequence"/>
</dbReference>
<dbReference type="RefSeq" id="WP_157078574.1">
    <property type="nucleotide sequence ID" value="NZ_LTAZ01000017.1"/>
</dbReference>
<dbReference type="AlphaFoldDB" id="A0A151A8X1"/>
<name>A0A151A8X1_9EURY</name>
<gene>
    <name evidence="1" type="ORF">HAPAU_40890</name>
</gene>
<dbReference type="EMBL" id="LTAZ01000017">
    <property type="protein sequence ID" value="KYH24010.1"/>
    <property type="molecule type" value="Genomic_DNA"/>
</dbReference>
<protein>
    <submittedName>
        <fullName evidence="1">Uncharacterized protein</fullName>
    </submittedName>
</protein>
<evidence type="ECO:0000313" key="1">
    <source>
        <dbReference type="EMBL" id="KYH24010.1"/>
    </source>
</evidence>
<keyword evidence="2" id="KW-1185">Reference proteome</keyword>
<evidence type="ECO:0000313" key="2">
    <source>
        <dbReference type="Proteomes" id="UP000075321"/>
    </source>
</evidence>